<keyword evidence="1" id="KW-0202">Cytokine</keyword>
<dbReference type="SUPFAM" id="SSF54117">
    <property type="entry name" value="Interleukin 8-like chemokines"/>
    <property type="match status" value="1"/>
</dbReference>
<reference evidence="4" key="3">
    <citation type="submission" date="2025-09" db="UniProtKB">
        <authorList>
            <consortium name="Ensembl"/>
        </authorList>
    </citation>
    <scope>IDENTIFICATION</scope>
</reference>
<dbReference type="GO" id="GO:0005615">
    <property type="term" value="C:extracellular space"/>
    <property type="evidence" value="ECO:0007669"/>
    <property type="project" value="UniProtKB-KW"/>
</dbReference>
<dbReference type="Gene3D" id="2.40.50.40">
    <property type="match status" value="1"/>
</dbReference>
<organism evidence="4 5">
    <name type="scientific">Oreochromis niloticus</name>
    <name type="common">Nile tilapia</name>
    <name type="synonym">Tilapia nilotica</name>
    <dbReference type="NCBI Taxonomy" id="8128"/>
    <lineage>
        <taxon>Eukaryota</taxon>
        <taxon>Metazoa</taxon>
        <taxon>Chordata</taxon>
        <taxon>Craniata</taxon>
        <taxon>Vertebrata</taxon>
        <taxon>Euteleostomi</taxon>
        <taxon>Actinopterygii</taxon>
        <taxon>Neopterygii</taxon>
        <taxon>Teleostei</taxon>
        <taxon>Neoteleostei</taxon>
        <taxon>Acanthomorphata</taxon>
        <taxon>Ovalentaria</taxon>
        <taxon>Cichlomorphae</taxon>
        <taxon>Cichliformes</taxon>
        <taxon>Cichlidae</taxon>
        <taxon>African cichlids</taxon>
        <taxon>Pseudocrenilabrinae</taxon>
        <taxon>Oreochromini</taxon>
        <taxon>Oreochromis</taxon>
    </lineage>
</organism>
<keyword evidence="2" id="KW-0732">Signal</keyword>
<reference evidence="4" key="2">
    <citation type="submission" date="2025-08" db="UniProtKB">
        <authorList>
            <consortium name="Ensembl"/>
        </authorList>
    </citation>
    <scope>IDENTIFICATION</scope>
</reference>
<dbReference type="GO" id="GO:0008009">
    <property type="term" value="F:chemokine activity"/>
    <property type="evidence" value="ECO:0007669"/>
    <property type="project" value="InterPro"/>
</dbReference>
<evidence type="ECO:0000313" key="4">
    <source>
        <dbReference type="Ensembl" id="ENSONIP00000035521.1"/>
    </source>
</evidence>
<name>A0A669BJ23_ORENI</name>
<dbReference type="InterPro" id="IPR001811">
    <property type="entry name" value="Chemokine_IL8-like_dom"/>
</dbReference>
<sequence length="103" mass="11171">MSVKILSITLLLLSLCVSCHSSEDSTGPGIKPPCCVGVTTSDMSAAVVGETYREQAARPPCVKAVIFNTGHGKQLCADPNAQWVKDRKLHRYTHILKVFAQMN</sequence>
<dbReference type="SMART" id="SM00199">
    <property type="entry name" value="SCY"/>
    <property type="match status" value="1"/>
</dbReference>
<feature type="signal peptide" evidence="2">
    <location>
        <begin position="1"/>
        <end position="21"/>
    </location>
</feature>
<feature type="chain" id="PRO_5025546796" description="Chemokine interleukin-8-like domain-containing protein" evidence="2">
    <location>
        <begin position="22"/>
        <end position="103"/>
    </location>
</feature>
<dbReference type="GO" id="GO:0006955">
    <property type="term" value="P:immune response"/>
    <property type="evidence" value="ECO:0007669"/>
    <property type="project" value="InterPro"/>
</dbReference>
<dbReference type="AlphaFoldDB" id="A0A669BJ23"/>
<feature type="domain" description="Chemokine interleukin-8-like" evidence="3">
    <location>
        <begin position="31"/>
        <end position="89"/>
    </location>
</feature>
<proteinExistence type="predicted"/>
<dbReference type="Ensembl" id="ENSONIT00000078343.1">
    <property type="protein sequence ID" value="ENSONIP00000035521.1"/>
    <property type="gene ID" value="ENSONIG00000032878.1"/>
</dbReference>
<dbReference type="InterPro" id="IPR036048">
    <property type="entry name" value="Interleukin_8-like_sf"/>
</dbReference>
<dbReference type="InParanoid" id="A0A669BJ23"/>
<dbReference type="PANTHER" id="PTHR12015">
    <property type="entry name" value="SMALL INDUCIBLE CYTOKINE A"/>
    <property type="match status" value="1"/>
</dbReference>
<keyword evidence="5" id="KW-1185">Reference proteome</keyword>
<evidence type="ECO:0000259" key="3">
    <source>
        <dbReference type="SMART" id="SM00199"/>
    </source>
</evidence>
<dbReference type="Proteomes" id="UP000005207">
    <property type="component" value="Linkage group LG9"/>
</dbReference>
<evidence type="ECO:0000256" key="1">
    <source>
        <dbReference type="ARBA" id="ARBA00022514"/>
    </source>
</evidence>
<evidence type="ECO:0000313" key="5">
    <source>
        <dbReference type="Proteomes" id="UP000005207"/>
    </source>
</evidence>
<evidence type="ECO:0000256" key="2">
    <source>
        <dbReference type="SAM" id="SignalP"/>
    </source>
</evidence>
<dbReference type="InterPro" id="IPR039809">
    <property type="entry name" value="Chemokine_b/g/d"/>
</dbReference>
<dbReference type="GeneTree" id="ENSGT01150000287013"/>
<reference evidence="5" key="1">
    <citation type="submission" date="2012-01" db="EMBL/GenBank/DDBJ databases">
        <title>The Genome Sequence of Oreochromis niloticus (Nile Tilapia).</title>
        <authorList>
            <consortium name="Broad Institute Genome Assembly Team"/>
            <consortium name="Broad Institute Sequencing Platform"/>
            <person name="Di Palma F."/>
            <person name="Johnson J."/>
            <person name="Lander E.S."/>
            <person name="Lindblad-Toh K."/>
        </authorList>
    </citation>
    <scope>NUCLEOTIDE SEQUENCE [LARGE SCALE GENOMIC DNA]</scope>
</reference>
<accession>A0A669BJ23</accession>
<protein>
    <recommendedName>
        <fullName evidence="3">Chemokine interleukin-8-like domain-containing protein</fullName>
    </recommendedName>
</protein>
<dbReference type="Pfam" id="PF00048">
    <property type="entry name" value="IL8"/>
    <property type="match status" value="1"/>
</dbReference>
<dbReference type="PANTHER" id="PTHR12015:SF108">
    <property type="entry name" value="C-C MOTIF CHEMOKINE 20"/>
    <property type="match status" value="1"/>
</dbReference>
<dbReference type="CDD" id="cd00169">
    <property type="entry name" value="Chemokine"/>
    <property type="match status" value="1"/>
</dbReference>